<protein>
    <submittedName>
        <fullName evidence="1">Uncharacterized protein</fullName>
    </submittedName>
</protein>
<sequence>MDHGATIRDDEESKTGNPGGQTPKSSLVFADETNGAHQGTREEKQVRNSNTKTAPKDIVQHPQVDCPMATKAEDSGATIKAEEMKVKVKIEQKLELKQEDGIVKLESLGVDDRQASPLLASGTKRKADDENESRTSTPIAVEAQARLEEAQPSAESNTSTHEDGRWFLDPTMNLRVNKTLVQVSGSHVMDWFNGDLEGCQGYVTSVFASANDATAHVCFLDGDYAGRTISVPTDYLVGICPQSAHDHALVTDGPYKGDVVVLRNEESDGIWEVSKPQDMMGFTCSVQVMVKIYTTSDSDESDDHDRGTAQKRRRVG</sequence>
<evidence type="ECO:0000313" key="2">
    <source>
        <dbReference type="Proteomes" id="UP000790709"/>
    </source>
</evidence>
<name>A0ACB8BKC5_9AGAM</name>
<organism evidence="1 2">
    <name type="scientific">Leucogyrophana mollusca</name>
    <dbReference type="NCBI Taxonomy" id="85980"/>
    <lineage>
        <taxon>Eukaryota</taxon>
        <taxon>Fungi</taxon>
        <taxon>Dikarya</taxon>
        <taxon>Basidiomycota</taxon>
        <taxon>Agaricomycotina</taxon>
        <taxon>Agaricomycetes</taxon>
        <taxon>Agaricomycetidae</taxon>
        <taxon>Boletales</taxon>
        <taxon>Boletales incertae sedis</taxon>
        <taxon>Leucogyrophana</taxon>
    </lineage>
</organism>
<gene>
    <name evidence="1" type="ORF">BV22DRAFT_416513</name>
</gene>
<proteinExistence type="predicted"/>
<reference evidence="1" key="1">
    <citation type="journal article" date="2021" name="New Phytol.">
        <title>Evolutionary innovations through gain and loss of genes in the ectomycorrhizal Boletales.</title>
        <authorList>
            <person name="Wu G."/>
            <person name="Miyauchi S."/>
            <person name="Morin E."/>
            <person name="Kuo A."/>
            <person name="Drula E."/>
            <person name="Varga T."/>
            <person name="Kohler A."/>
            <person name="Feng B."/>
            <person name="Cao Y."/>
            <person name="Lipzen A."/>
            <person name="Daum C."/>
            <person name="Hundley H."/>
            <person name="Pangilinan J."/>
            <person name="Johnson J."/>
            <person name="Barry K."/>
            <person name="LaButti K."/>
            <person name="Ng V."/>
            <person name="Ahrendt S."/>
            <person name="Min B."/>
            <person name="Choi I.G."/>
            <person name="Park H."/>
            <person name="Plett J.M."/>
            <person name="Magnuson J."/>
            <person name="Spatafora J.W."/>
            <person name="Nagy L.G."/>
            <person name="Henrissat B."/>
            <person name="Grigoriev I.V."/>
            <person name="Yang Z.L."/>
            <person name="Xu J."/>
            <person name="Martin F.M."/>
        </authorList>
    </citation>
    <scope>NUCLEOTIDE SEQUENCE</scope>
    <source>
        <strain evidence="1">KUC20120723A-06</strain>
    </source>
</reference>
<keyword evidence="2" id="KW-1185">Reference proteome</keyword>
<accession>A0ACB8BKC5</accession>
<dbReference type="EMBL" id="MU266397">
    <property type="protein sequence ID" value="KAH7925683.1"/>
    <property type="molecule type" value="Genomic_DNA"/>
</dbReference>
<evidence type="ECO:0000313" key="1">
    <source>
        <dbReference type="EMBL" id="KAH7925683.1"/>
    </source>
</evidence>
<dbReference type="Proteomes" id="UP000790709">
    <property type="component" value="Unassembled WGS sequence"/>
</dbReference>
<comment type="caution">
    <text evidence="1">The sequence shown here is derived from an EMBL/GenBank/DDBJ whole genome shotgun (WGS) entry which is preliminary data.</text>
</comment>